<dbReference type="InterPro" id="IPR007305">
    <property type="entry name" value="Vesicle_transpt_Got1/SFT2"/>
</dbReference>
<keyword evidence="8" id="KW-0333">Golgi apparatus</keyword>
<feature type="transmembrane region" description="Helical" evidence="8">
    <location>
        <begin position="99"/>
        <end position="120"/>
    </location>
</feature>
<reference evidence="11" key="1">
    <citation type="journal article" date="2016" name="Genome Announc.">
        <title>Genome sequences of three species of Hanseniaspora isolated from spontaneous wine fermentations.</title>
        <authorList>
            <person name="Sternes P.R."/>
            <person name="Lee D."/>
            <person name="Kutyna D.R."/>
            <person name="Borneman A.R."/>
        </authorList>
    </citation>
    <scope>NUCLEOTIDE SEQUENCE [LARGE SCALE GENOMIC DNA]</scope>
    <source>
        <strain evidence="11">AWRI3578</strain>
    </source>
</reference>
<keyword evidence="3 8" id="KW-0812">Transmembrane</keyword>
<dbReference type="OrthoDB" id="660759at2759"/>
<evidence type="ECO:0000256" key="6">
    <source>
        <dbReference type="ARBA" id="ARBA00023136"/>
    </source>
</evidence>
<feature type="transmembrane region" description="Helical" evidence="8">
    <location>
        <begin position="132"/>
        <end position="151"/>
    </location>
</feature>
<evidence type="ECO:0000313" key="10">
    <source>
        <dbReference type="EMBL" id="OEJ89964.1"/>
    </source>
</evidence>
<evidence type="ECO:0000256" key="3">
    <source>
        <dbReference type="ARBA" id="ARBA00022692"/>
    </source>
</evidence>
<keyword evidence="11" id="KW-1185">Reference proteome</keyword>
<dbReference type="GO" id="GO:0000139">
    <property type="term" value="C:Golgi membrane"/>
    <property type="evidence" value="ECO:0007669"/>
    <property type="project" value="UniProtKB-SubCell"/>
</dbReference>
<keyword evidence="4 8" id="KW-0653">Protein transport</keyword>
<dbReference type="GO" id="GO:0015031">
    <property type="term" value="P:protein transport"/>
    <property type="evidence" value="ECO:0007669"/>
    <property type="project" value="UniProtKB-KW"/>
</dbReference>
<organism evidence="10 11">
    <name type="scientific">Hanseniaspora opuntiae</name>
    <dbReference type="NCBI Taxonomy" id="211096"/>
    <lineage>
        <taxon>Eukaryota</taxon>
        <taxon>Fungi</taxon>
        <taxon>Dikarya</taxon>
        <taxon>Ascomycota</taxon>
        <taxon>Saccharomycotina</taxon>
        <taxon>Saccharomycetes</taxon>
        <taxon>Saccharomycodales</taxon>
        <taxon>Saccharomycodaceae</taxon>
        <taxon>Hanseniaspora</taxon>
    </lineage>
</organism>
<evidence type="ECO:0000256" key="1">
    <source>
        <dbReference type="ARBA" id="ARBA00004141"/>
    </source>
</evidence>
<proteinExistence type="inferred from homology"/>
<feature type="transmembrane region" description="Helical" evidence="8">
    <location>
        <begin position="158"/>
        <end position="178"/>
    </location>
</feature>
<keyword evidence="2 8" id="KW-0813">Transport</keyword>
<comment type="function">
    <text evidence="8">Nonessential protein required for the fusion of transport vesicles derived from the endocytic pathway with the Golgi complex.</text>
</comment>
<keyword evidence="6 8" id="KW-0472">Membrane</keyword>
<comment type="caution">
    <text evidence="10">The sequence shown here is derived from an EMBL/GenBank/DDBJ whole genome shotgun (WGS) entry which is preliminary data.</text>
</comment>
<dbReference type="Proteomes" id="UP000095605">
    <property type="component" value="Unassembled WGS sequence"/>
</dbReference>
<dbReference type="GO" id="GO:0016192">
    <property type="term" value="P:vesicle-mediated transport"/>
    <property type="evidence" value="ECO:0007669"/>
    <property type="project" value="InterPro"/>
</dbReference>
<dbReference type="EMBL" id="LPNL01000003">
    <property type="protein sequence ID" value="OEJ89964.1"/>
    <property type="molecule type" value="Genomic_DNA"/>
</dbReference>
<feature type="transmembrane region" description="Helical" evidence="8">
    <location>
        <begin position="66"/>
        <end position="87"/>
    </location>
</feature>
<comment type="similarity">
    <text evidence="7 8">Belongs to the SFT2 family.</text>
</comment>
<dbReference type="AlphaFoldDB" id="A0A1E5RSV7"/>
<dbReference type="PANTHER" id="PTHR23137:SF36">
    <property type="entry name" value="VESICLE TRANSPORT PROTEIN SFT2C"/>
    <property type="match status" value="1"/>
</dbReference>
<comment type="subcellular location">
    <subcellularLocation>
        <location evidence="8">Golgi apparatus membrane</location>
        <topology evidence="8">Multi-pass membrane protein</topology>
    </subcellularLocation>
    <subcellularLocation>
        <location evidence="1">Membrane</location>
        <topology evidence="1">Multi-pass membrane protein</topology>
    </subcellularLocation>
</comment>
<dbReference type="PANTHER" id="PTHR23137">
    <property type="entry name" value="VESICLE TRANSPORT PROTEIN-RELATED"/>
    <property type="match status" value="1"/>
</dbReference>
<accession>A0A1E5RSV7</accession>
<evidence type="ECO:0000256" key="5">
    <source>
        <dbReference type="ARBA" id="ARBA00022989"/>
    </source>
</evidence>
<evidence type="ECO:0000256" key="8">
    <source>
        <dbReference type="RuleBase" id="RU363111"/>
    </source>
</evidence>
<feature type="compositionally biased region" description="Low complexity" evidence="9">
    <location>
        <begin position="19"/>
        <end position="32"/>
    </location>
</feature>
<evidence type="ECO:0000256" key="9">
    <source>
        <dbReference type="SAM" id="MobiDB-lite"/>
    </source>
</evidence>
<name>A0A1E5RSV7_9ASCO</name>
<evidence type="ECO:0000256" key="2">
    <source>
        <dbReference type="ARBA" id="ARBA00022448"/>
    </source>
</evidence>
<keyword evidence="5 8" id="KW-1133">Transmembrane helix</keyword>
<evidence type="ECO:0000313" key="11">
    <source>
        <dbReference type="Proteomes" id="UP000095605"/>
    </source>
</evidence>
<protein>
    <recommendedName>
        <fullName evidence="8">Protein transport protein SFT2</fullName>
    </recommendedName>
</protein>
<feature type="compositionally biased region" description="Polar residues" evidence="9">
    <location>
        <begin position="1"/>
        <end position="18"/>
    </location>
</feature>
<evidence type="ECO:0000256" key="7">
    <source>
        <dbReference type="ARBA" id="ARBA00025800"/>
    </source>
</evidence>
<sequence>MEQTSLRDSYNKWQQQKNSQPSQPAEQAPSSSYLSGMWSGLPIYNQDTTQRTEPEWYTSLSMFERYSLFFVMFLSSFLCFFLCFMLLPVLSLKPRKFGLLWAMGSFLFITSFGIMRGPYAYIKHLFSKERKWFSFAFFSSFVAVIYFSTILKSSILSIAGILIESIALIYYIVSYFPFGTGALSWLSSVGISTARGALRI</sequence>
<dbReference type="InterPro" id="IPR011691">
    <property type="entry name" value="Vesicle_transpt_SFT2"/>
</dbReference>
<gene>
    <name evidence="10" type="ORF">AWRI3578_g1394</name>
</gene>
<dbReference type="Pfam" id="PF04178">
    <property type="entry name" value="Got1"/>
    <property type="match status" value="1"/>
</dbReference>
<feature type="region of interest" description="Disordered" evidence="9">
    <location>
        <begin position="1"/>
        <end position="32"/>
    </location>
</feature>
<evidence type="ECO:0000256" key="4">
    <source>
        <dbReference type="ARBA" id="ARBA00022927"/>
    </source>
</evidence>